<protein>
    <submittedName>
        <fullName evidence="1">Uncharacterized protein</fullName>
    </submittedName>
</protein>
<evidence type="ECO:0000313" key="1">
    <source>
        <dbReference type="EMBL" id="SVA16442.1"/>
    </source>
</evidence>
<proteinExistence type="predicted"/>
<sequence>VVKEKGPDLVLVHPGNRARIYQALGQDLSAIEPPLWAGMMATFVRGHELSVAILDAEAEDLSAEQTAERISEINPELTAVVVYGHQ</sequence>
<dbReference type="AlphaFoldDB" id="A0A381TK14"/>
<feature type="non-terminal residue" evidence="1">
    <location>
        <position position="86"/>
    </location>
</feature>
<name>A0A381TK14_9ZZZZ</name>
<accession>A0A381TK14</accession>
<organism evidence="1">
    <name type="scientific">marine metagenome</name>
    <dbReference type="NCBI Taxonomy" id="408172"/>
    <lineage>
        <taxon>unclassified sequences</taxon>
        <taxon>metagenomes</taxon>
        <taxon>ecological metagenomes</taxon>
    </lineage>
</organism>
<feature type="non-terminal residue" evidence="1">
    <location>
        <position position="1"/>
    </location>
</feature>
<reference evidence="1" key="1">
    <citation type="submission" date="2018-05" db="EMBL/GenBank/DDBJ databases">
        <authorList>
            <person name="Lanie J.A."/>
            <person name="Ng W.-L."/>
            <person name="Kazmierczak K.M."/>
            <person name="Andrzejewski T.M."/>
            <person name="Davidsen T.M."/>
            <person name="Wayne K.J."/>
            <person name="Tettelin H."/>
            <person name="Glass J.I."/>
            <person name="Rusch D."/>
            <person name="Podicherti R."/>
            <person name="Tsui H.-C.T."/>
            <person name="Winkler M.E."/>
        </authorList>
    </citation>
    <scope>NUCLEOTIDE SEQUENCE</scope>
</reference>
<gene>
    <name evidence="1" type="ORF">METZ01_LOCUS69296</name>
</gene>
<dbReference type="EMBL" id="UINC01004729">
    <property type="protein sequence ID" value="SVA16442.1"/>
    <property type="molecule type" value="Genomic_DNA"/>
</dbReference>